<dbReference type="GO" id="GO:0008783">
    <property type="term" value="F:agmatinase activity"/>
    <property type="evidence" value="ECO:0007669"/>
    <property type="project" value="TreeGrafter"/>
</dbReference>
<evidence type="ECO:0000256" key="4">
    <source>
        <dbReference type="PIRSR" id="PIRSR036979-1"/>
    </source>
</evidence>
<feature type="binding site" evidence="4">
    <location>
        <position position="120"/>
    </location>
    <ligand>
        <name>Mn(2+)</name>
        <dbReference type="ChEBI" id="CHEBI:29035"/>
        <label>1</label>
    </ligand>
</feature>
<keyword evidence="3" id="KW-0378">Hydrolase</keyword>
<dbReference type="PANTHER" id="PTHR11358:SF26">
    <property type="entry name" value="GUANIDINO ACID HYDROLASE, MITOCHONDRIAL"/>
    <property type="match status" value="1"/>
</dbReference>
<dbReference type="PIRSF" id="PIRSF036979">
    <property type="entry name" value="Arginase"/>
    <property type="match status" value="1"/>
</dbReference>
<feature type="binding site" evidence="4">
    <location>
        <position position="225"/>
    </location>
    <ligand>
        <name>Mn(2+)</name>
        <dbReference type="ChEBI" id="CHEBI:29035"/>
        <label>1</label>
    </ligand>
</feature>
<dbReference type="CDD" id="cd11593">
    <property type="entry name" value="Agmatinase-like_2"/>
    <property type="match status" value="1"/>
</dbReference>
<evidence type="ECO:0000256" key="2">
    <source>
        <dbReference type="ARBA" id="ARBA00022723"/>
    </source>
</evidence>
<feature type="binding site" evidence="4">
    <location>
        <position position="146"/>
    </location>
    <ligand>
        <name>Mn(2+)</name>
        <dbReference type="ChEBI" id="CHEBI:29035"/>
        <label>1</label>
    </ligand>
</feature>
<dbReference type="InterPro" id="IPR006035">
    <property type="entry name" value="Ureohydrolase"/>
</dbReference>
<dbReference type="Proteomes" id="UP000034682">
    <property type="component" value="Unassembled WGS sequence"/>
</dbReference>
<dbReference type="EMBL" id="LCOK01000010">
    <property type="protein sequence ID" value="KKU76923.1"/>
    <property type="molecule type" value="Genomic_DNA"/>
</dbReference>
<dbReference type="InterPro" id="IPR005925">
    <property type="entry name" value="Agmatinase-rel"/>
</dbReference>
<dbReference type="GO" id="GO:0046872">
    <property type="term" value="F:metal ion binding"/>
    <property type="evidence" value="ECO:0007669"/>
    <property type="project" value="UniProtKB-KW"/>
</dbReference>
<protein>
    <submittedName>
        <fullName evidence="5">Agmatinase</fullName>
    </submittedName>
</protein>
<evidence type="ECO:0000256" key="1">
    <source>
        <dbReference type="ARBA" id="ARBA00009227"/>
    </source>
</evidence>
<keyword evidence="4" id="KW-0464">Manganese</keyword>
<feature type="binding site" evidence="4">
    <location>
        <position position="148"/>
    </location>
    <ligand>
        <name>Mn(2+)</name>
        <dbReference type="ChEBI" id="CHEBI:29035"/>
        <label>1</label>
    </ligand>
</feature>
<comment type="caution">
    <text evidence="5">The sequence shown here is derived from an EMBL/GenBank/DDBJ whole genome shotgun (WGS) entry which is preliminary data.</text>
</comment>
<dbReference type="Gene3D" id="3.40.800.10">
    <property type="entry name" value="Ureohydrolase domain"/>
    <property type="match status" value="1"/>
</dbReference>
<reference evidence="5 6" key="1">
    <citation type="journal article" date="2015" name="Nature">
        <title>rRNA introns, odd ribosomes, and small enigmatic genomes across a large radiation of phyla.</title>
        <authorList>
            <person name="Brown C.T."/>
            <person name="Hug L.A."/>
            <person name="Thomas B.C."/>
            <person name="Sharon I."/>
            <person name="Castelle C.J."/>
            <person name="Singh A."/>
            <person name="Wilkins M.J."/>
            <person name="Williams K.H."/>
            <person name="Banfield J.F."/>
        </authorList>
    </citation>
    <scope>NUCLEOTIDE SEQUENCE [LARGE SCALE GENOMIC DNA]</scope>
</reference>
<comment type="cofactor">
    <cofactor evidence="4">
        <name>Mn(2+)</name>
        <dbReference type="ChEBI" id="CHEBI:29035"/>
    </cofactor>
    <text evidence="4">Binds 2 manganese ions per subunit.</text>
</comment>
<dbReference type="PANTHER" id="PTHR11358">
    <property type="entry name" value="ARGINASE/AGMATINASE"/>
    <property type="match status" value="1"/>
</dbReference>
<dbReference type="Pfam" id="PF00491">
    <property type="entry name" value="Arginase"/>
    <property type="match status" value="1"/>
</dbReference>
<sequence length="297" mass="33076">MNGKDSEDFSYPRVEPWNFGGLDNQDYKTAQVVVFPVPYDSTTYYMGGAKQGPFALINASRHMELYDLEKGKDVSTVGIFTLEPLEPSKNSPEETIDRVESVIAKIIQDAKFPLMLGGEHSVTLGCVRAFHKKYGTDFTVVHFDAHTDLRDEFQGTRFHHGSVMRRTTELGIPVTHMGIRSVSEEEMEYLKGKGKEENFVFYAERKHTLEEMINTLRENVYITVDVDVLDSSAMPATGTPEPGGLTWYQIIDAVRAIGAKKKIIGADVVELAPIPGMVAPDFLAAKLAYKIIGFALT</sequence>
<feature type="binding site" evidence="4">
    <location>
        <position position="144"/>
    </location>
    <ligand>
        <name>Mn(2+)</name>
        <dbReference type="ChEBI" id="CHEBI:29035"/>
        <label>1</label>
    </ligand>
</feature>
<dbReference type="PROSITE" id="PS51409">
    <property type="entry name" value="ARGINASE_2"/>
    <property type="match status" value="1"/>
</dbReference>
<proteinExistence type="inferred from homology"/>
<dbReference type="PATRIC" id="fig|1618655.3.peg.265"/>
<dbReference type="AlphaFoldDB" id="A0A0G1VFJ1"/>
<dbReference type="SUPFAM" id="SSF52768">
    <property type="entry name" value="Arginase/deacetylase"/>
    <property type="match status" value="1"/>
</dbReference>
<evidence type="ECO:0000313" key="6">
    <source>
        <dbReference type="Proteomes" id="UP000034682"/>
    </source>
</evidence>
<keyword evidence="2 4" id="KW-0479">Metal-binding</keyword>
<feature type="binding site" evidence="4">
    <location>
        <position position="227"/>
    </location>
    <ligand>
        <name>Mn(2+)</name>
        <dbReference type="ChEBI" id="CHEBI:29035"/>
        <label>1</label>
    </ligand>
</feature>
<accession>A0A0G1VFJ1</accession>
<organism evidence="5 6">
    <name type="scientific">Candidatus Giovannonibacteria bacterium GW2011_GWB1_47_6b</name>
    <dbReference type="NCBI Taxonomy" id="1618655"/>
    <lineage>
        <taxon>Bacteria</taxon>
        <taxon>Candidatus Giovannoniibacteriota</taxon>
    </lineage>
</organism>
<dbReference type="NCBIfam" id="TIGR01230">
    <property type="entry name" value="agmatinase"/>
    <property type="match status" value="1"/>
</dbReference>
<gene>
    <name evidence="5" type="ORF">UY02_C0010G0010</name>
</gene>
<name>A0A0G1VFJ1_9BACT</name>
<comment type="similarity">
    <text evidence="1">Belongs to the arginase family. Agmatinase subfamily.</text>
</comment>
<dbReference type="GO" id="GO:0033389">
    <property type="term" value="P:putrescine biosynthetic process from arginine, via agmatine"/>
    <property type="evidence" value="ECO:0007669"/>
    <property type="project" value="TreeGrafter"/>
</dbReference>
<evidence type="ECO:0000313" key="5">
    <source>
        <dbReference type="EMBL" id="KKU76923.1"/>
    </source>
</evidence>
<evidence type="ECO:0000256" key="3">
    <source>
        <dbReference type="ARBA" id="ARBA00022801"/>
    </source>
</evidence>
<dbReference type="InterPro" id="IPR023696">
    <property type="entry name" value="Ureohydrolase_dom_sf"/>
</dbReference>